<keyword evidence="6 13" id="KW-1133">Transmembrane helix</keyword>
<keyword evidence="4 13" id="KW-0812">Transmembrane</keyword>
<dbReference type="FunFam" id="1.20.1070.10:FF:000024">
    <property type="entry name" value="Olfactory receptor"/>
    <property type="match status" value="1"/>
</dbReference>
<dbReference type="Gene3D" id="1.20.1070.10">
    <property type="entry name" value="Rhodopsin 7-helix transmembrane proteins"/>
    <property type="match status" value="1"/>
</dbReference>
<reference evidence="15" key="1">
    <citation type="submission" date="2025-08" db="UniProtKB">
        <authorList>
            <consortium name="Ensembl"/>
        </authorList>
    </citation>
    <scope>IDENTIFICATION</scope>
</reference>
<evidence type="ECO:0000256" key="2">
    <source>
        <dbReference type="ARBA" id="ARBA00022475"/>
    </source>
</evidence>
<evidence type="ECO:0000256" key="10">
    <source>
        <dbReference type="ARBA" id="ARBA00023170"/>
    </source>
</evidence>
<feature type="transmembrane region" description="Helical" evidence="13">
    <location>
        <begin position="56"/>
        <end position="78"/>
    </location>
</feature>
<evidence type="ECO:0000256" key="6">
    <source>
        <dbReference type="ARBA" id="ARBA00022989"/>
    </source>
</evidence>
<feature type="domain" description="G-protein coupled receptors family 1 profile" evidence="14">
    <location>
        <begin position="37"/>
        <end position="286"/>
    </location>
</feature>
<evidence type="ECO:0000256" key="9">
    <source>
        <dbReference type="ARBA" id="ARBA00023157"/>
    </source>
</evidence>
<keyword evidence="16" id="KW-1185">Reference proteome</keyword>
<dbReference type="Proteomes" id="UP000261620">
    <property type="component" value="Unplaced"/>
</dbReference>
<organism evidence="15 16">
    <name type="scientific">Mola mola</name>
    <name type="common">Ocean sunfish</name>
    <name type="synonym">Tetraodon mola</name>
    <dbReference type="NCBI Taxonomy" id="94237"/>
    <lineage>
        <taxon>Eukaryota</taxon>
        <taxon>Metazoa</taxon>
        <taxon>Chordata</taxon>
        <taxon>Craniata</taxon>
        <taxon>Vertebrata</taxon>
        <taxon>Euteleostomi</taxon>
        <taxon>Actinopterygii</taxon>
        <taxon>Neopterygii</taxon>
        <taxon>Teleostei</taxon>
        <taxon>Neoteleostei</taxon>
        <taxon>Acanthomorphata</taxon>
        <taxon>Eupercaria</taxon>
        <taxon>Tetraodontiformes</taxon>
        <taxon>Molidae</taxon>
        <taxon>Mola</taxon>
    </lineage>
</organism>
<reference evidence="15" key="2">
    <citation type="submission" date="2025-09" db="UniProtKB">
        <authorList>
            <consortium name="Ensembl"/>
        </authorList>
    </citation>
    <scope>IDENTIFICATION</scope>
</reference>
<evidence type="ECO:0000256" key="5">
    <source>
        <dbReference type="ARBA" id="ARBA00022725"/>
    </source>
</evidence>
<feature type="transmembrane region" description="Helical" evidence="13">
    <location>
        <begin position="268"/>
        <end position="288"/>
    </location>
</feature>
<feature type="transmembrane region" description="Helical" evidence="13">
    <location>
        <begin position="98"/>
        <end position="116"/>
    </location>
</feature>
<evidence type="ECO:0000256" key="7">
    <source>
        <dbReference type="ARBA" id="ARBA00023040"/>
    </source>
</evidence>
<keyword evidence="10" id="KW-0675">Receptor</keyword>
<evidence type="ECO:0000313" key="16">
    <source>
        <dbReference type="Proteomes" id="UP000261620"/>
    </source>
</evidence>
<dbReference type="InterPro" id="IPR017452">
    <property type="entry name" value="GPCR_Rhodpsn_7TM"/>
</dbReference>
<dbReference type="PRINTS" id="PR00245">
    <property type="entry name" value="OLFACTORYR"/>
</dbReference>
<comment type="subcellular location">
    <subcellularLocation>
        <location evidence="1">Cell membrane</location>
        <topology evidence="1">Multi-pass membrane protein</topology>
    </subcellularLocation>
</comment>
<keyword evidence="3" id="KW-0716">Sensory transduction</keyword>
<feature type="transmembrane region" description="Helical" evidence="13">
    <location>
        <begin position="137"/>
        <end position="154"/>
    </location>
</feature>
<dbReference type="OMA" id="YGTCAYA"/>
<evidence type="ECO:0000256" key="13">
    <source>
        <dbReference type="SAM" id="Phobius"/>
    </source>
</evidence>
<dbReference type="InterPro" id="IPR000725">
    <property type="entry name" value="Olfact_rcpt"/>
</dbReference>
<evidence type="ECO:0000313" key="15">
    <source>
        <dbReference type="Ensembl" id="ENSMMOP00000012366.1"/>
    </source>
</evidence>
<feature type="transmembrane region" description="Helical" evidence="13">
    <location>
        <begin position="20"/>
        <end position="44"/>
    </location>
</feature>
<keyword evidence="2" id="KW-1003">Cell membrane</keyword>
<dbReference type="PRINTS" id="PR00237">
    <property type="entry name" value="GPCRRHODOPSN"/>
</dbReference>
<dbReference type="PANTHER" id="PTHR26451">
    <property type="entry name" value="G_PROTEIN_RECEP_F1_2 DOMAIN-CONTAINING PROTEIN"/>
    <property type="match status" value="1"/>
</dbReference>
<evidence type="ECO:0000256" key="12">
    <source>
        <dbReference type="ARBA" id="ARBA00023224"/>
    </source>
</evidence>
<name>A0A3Q3W7A6_MOLML</name>
<feature type="transmembrane region" description="Helical" evidence="13">
    <location>
        <begin position="192"/>
        <end position="214"/>
    </location>
</feature>
<accession>A0A3Q3W7A6</accession>
<dbReference type="PROSITE" id="PS50262">
    <property type="entry name" value="G_PROTEIN_RECEP_F1_2"/>
    <property type="match status" value="1"/>
</dbReference>
<proteinExistence type="predicted"/>
<dbReference type="GO" id="GO:0004984">
    <property type="term" value="F:olfactory receptor activity"/>
    <property type="evidence" value="ECO:0007669"/>
    <property type="project" value="InterPro"/>
</dbReference>
<sequence>MNSSSISITFTIYDAFGLFRLVLLVCLLLLYVSCLCMNLLLVLVICAHSRLHRPMYVLLVNLALSGVMGSSSVCPQTIRQLTTGSRDMSLEGCLTQAFFTNVYSGCVFCILALMAYDRYVSICQPLLYHSIMRPAKVRLMLALVYLALGAFSAVQVNLASTLTLCRHSVDKLLCNSLVIANLSCTETTLINVYSLCCAVCAIAVPCFLVILSYVHILTVVLKASGDRRRKAVRTCTPHLVTFIHFSVTSFFGVIYNSLSHQVPKAVNVFTYVSFFVIPPLLHPIIYGIKMREIRQSMKKMLKHYFDIIKAGE</sequence>
<feature type="transmembrane region" description="Helical" evidence="13">
    <location>
        <begin position="235"/>
        <end position="256"/>
    </location>
</feature>
<keyword evidence="7" id="KW-0297">G-protein coupled receptor</keyword>
<protein>
    <recommendedName>
        <fullName evidence="14">G-protein coupled receptors family 1 profile domain-containing protein</fullName>
    </recommendedName>
</protein>
<evidence type="ECO:0000256" key="8">
    <source>
        <dbReference type="ARBA" id="ARBA00023136"/>
    </source>
</evidence>
<keyword evidence="5" id="KW-0552">Olfaction</keyword>
<evidence type="ECO:0000256" key="11">
    <source>
        <dbReference type="ARBA" id="ARBA00023180"/>
    </source>
</evidence>
<dbReference type="Pfam" id="PF13853">
    <property type="entry name" value="7tm_4"/>
    <property type="match status" value="1"/>
</dbReference>
<dbReference type="GO" id="GO:0005886">
    <property type="term" value="C:plasma membrane"/>
    <property type="evidence" value="ECO:0007669"/>
    <property type="project" value="UniProtKB-SubCell"/>
</dbReference>
<evidence type="ECO:0000259" key="14">
    <source>
        <dbReference type="PROSITE" id="PS50262"/>
    </source>
</evidence>
<keyword evidence="12" id="KW-0807">Transducer</keyword>
<dbReference type="PANTHER" id="PTHR26451:SF345">
    <property type="entry name" value="OLFACTORY RECEPTOR"/>
    <property type="match status" value="1"/>
</dbReference>
<keyword evidence="8 13" id="KW-0472">Membrane</keyword>
<dbReference type="GO" id="GO:0005549">
    <property type="term" value="F:odorant binding"/>
    <property type="evidence" value="ECO:0007669"/>
    <property type="project" value="TreeGrafter"/>
</dbReference>
<dbReference type="STRING" id="94237.ENSMMOP00000012366"/>
<evidence type="ECO:0000256" key="4">
    <source>
        <dbReference type="ARBA" id="ARBA00022692"/>
    </source>
</evidence>
<dbReference type="AlphaFoldDB" id="A0A3Q3W7A6"/>
<dbReference type="InterPro" id="IPR000276">
    <property type="entry name" value="GPCR_Rhodpsn"/>
</dbReference>
<dbReference type="SUPFAM" id="SSF81321">
    <property type="entry name" value="Family A G protein-coupled receptor-like"/>
    <property type="match status" value="1"/>
</dbReference>
<dbReference type="Ensembl" id="ENSMMOT00000012570.1">
    <property type="protein sequence ID" value="ENSMMOP00000012366.1"/>
    <property type="gene ID" value="ENSMMOG00000009510.1"/>
</dbReference>
<dbReference type="GO" id="GO:0004930">
    <property type="term" value="F:G protein-coupled receptor activity"/>
    <property type="evidence" value="ECO:0007669"/>
    <property type="project" value="UniProtKB-KW"/>
</dbReference>
<evidence type="ECO:0000256" key="1">
    <source>
        <dbReference type="ARBA" id="ARBA00004651"/>
    </source>
</evidence>
<evidence type="ECO:0000256" key="3">
    <source>
        <dbReference type="ARBA" id="ARBA00022606"/>
    </source>
</evidence>
<dbReference type="InterPro" id="IPR052921">
    <property type="entry name" value="GPCR1_Superfamily_Member"/>
</dbReference>
<keyword evidence="9" id="KW-1015">Disulfide bond</keyword>
<keyword evidence="11" id="KW-0325">Glycoprotein</keyword>